<evidence type="ECO:0000256" key="1">
    <source>
        <dbReference type="ARBA" id="ARBA00004127"/>
    </source>
</evidence>
<keyword evidence="10" id="KW-0460">Magnesium</keyword>
<keyword evidence="8" id="KW-0106">Calcium</keyword>
<evidence type="ECO:0000256" key="5">
    <source>
        <dbReference type="ARBA" id="ARBA00022692"/>
    </source>
</evidence>
<dbReference type="Ensembl" id="ENSMZET00005031221.1">
    <property type="protein sequence ID" value="ENSMZEP00005030271.1"/>
    <property type="gene ID" value="ENSMZEG00005022564.1"/>
</dbReference>
<dbReference type="InterPro" id="IPR023298">
    <property type="entry name" value="ATPase_P-typ_TM_dom_sf"/>
</dbReference>
<keyword evidence="7" id="KW-0547">Nucleotide-binding</keyword>
<protein>
    <recommendedName>
        <fullName evidence="2">P-type Ca(2+) transporter</fullName>
        <ecNumber evidence="2">7.2.2.10</ecNumber>
    </recommendedName>
</protein>
<dbReference type="GO" id="GO:0046872">
    <property type="term" value="F:metal ion binding"/>
    <property type="evidence" value="ECO:0007669"/>
    <property type="project" value="UniProtKB-KW"/>
</dbReference>
<dbReference type="PANTHER" id="PTHR24093:SF523">
    <property type="entry name" value="CALCIUM-TRANSPORTING ATPASE"/>
    <property type="match status" value="1"/>
</dbReference>
<dbReference type="GO" id="GO:0005886">
    <property type="term" value="C:plasma membrane"/>
    <property type="evidence" value="ECO:0007669"/>
    <property type="project" value="TreeGrafter"/>
</dbReference>
<keyword evidence="12" id="KW-1133">Transmembrane helix</keyword>
<dbReference type="Gene3D" id="2.70.150.10">
    <property type="entry name" value="Calcium-transporting ATPase, cytoplasmic transduction domain A"/>
    <property type="match status" value="1"/>
</dbReference>
<evidence type="ECO:0000256" key="3">
    <source>
        <dbReference type="ARBA" id="ARBA00022448"/>
    </source>
</evidence>
<proteinExistence type="predicted"/>
<keyword evidence="9" id="KW-0067">ATP-binding</keyword>
<keyword evidence="14" id="KW-0472">Membrane</keyword>
<dbReference type="InterPro" id="IPR059000">
    <property type="entry name" value="ATPase_P-type_domA"/>
</dbReference>
<name>A0A3P9D834_9CICH</name>
<dbReference type="InterPro" id="IPR004014">
    <property type="entry name" value="ATPase_P-typ_cation-transptr_N"/>
</dbReference>
<keyword evidence="6" id="KW-0479">Metal-binding</keyword>
<keyword evidence="3" id="KW-0813">Transport</keyword>
<keyword evidence="13" id="KW-0406">Ion transport</keyword>
<evidence type="ECO:0000256" key="2">
    <source>
        <dbReference type="ARBA" id="ARBA00012790"/>
    </source>
</evidence>
<dbReference type="GO" id="GO:0016887">
    <property type="term" value="F:ATP hydrolysis activity"/>
    <property type="evidence" value="ECO:0007669"/>
    <property type="project" value="InterPro"/>
</dbReference>
<evidence type="ECO:0000256" key="4">
    <source>
        <dbReference type="ARBA" id="ARBA00022568"/>
    </source>
</evidence>
<dbReference type="SUPFAM" id="SSF81665">
    <property type="entry name" value="Calcium ATPase, transmembrane domain M"/>
    <property type="match status" value="1"/>
</dbReference>
<keyword evidence="4" id="KW-0109">Calcium transport</keyword>
<dbReference type="GO" id="GO:0005388">
    <property type="term" value="F:P-type calcium transporter activity"/>
    <property type="evidence" value="ECO:0007669"/>
    <property type="project" value="UniProtKB-EC"/>
</dbReference>
<dbReference type="FunFam" id="1.20.1110.10:FF:000002">
    <property type="entry name" value="Calcium-transporting ATPase"/>
    <property type="match status" value="1"/>
</dbReference>
<dbReference type="SMART" id="SM00831">
    <property type="entry name" value="Cation_ATPase_N"/>
    <property type="match status" value="1"/>
</dbReference>
<reference evidence="17 18" key="1">
    <citation type="journal article" date="2014" name="Nature">
        <title>The genomic substrate for adaptive radiation in African cichlid fish.</title>
        <authorList>
            <person name="Brawand D."/>
            <person name="Wagner C.E."/>
            <person name="Li Y.I."/>
            <person name="Malinsky M."/>
            <person name="Keller I."/>
            <person name="Fan S."/>
            <person name="Simakov O."/>
            <person name="Ng A.Y."/>
            <person name="Lim Z.W."/>
            <person name="Bezault E."/>
            <person name="Turner-Maier J."/>
            <person name="Johnson J."/>
            <person name="Alcazar R."/>
            <person name="Noh H.J."/>
            <person name="Russell P."/>
            <person name="Aken B."/>
            <person name="Alfoldi J."/>
            <person name="Amemiya C."/>
            <person name="Azzouzi N."/>
            <person name="Baroiller J.F."/>
            <person name="Barloy-Hubler F."/>
            <person name="Berlin A."/>
            <person name="Bloomquist R."/>
            <person name="Carleton K.L."/>
            <person name="Conte M.A."/>
            <person name="D'Cotta H."/>
            <person name="Eshel O."/>
            <person name="Gaffney L."/>
            <person name="Galibert F."/>
            <person name="Gante H.F."/>
            <person name="Gnerre S."/>
            <person name="Greuter L."/>
            <person name="Guyon R."/>
            <person name="Haddad N.S."/>
            <person name="Haerty W."/>
            <person name="Harris R.M."/>
            <person name="Hofmann H.A."/>
            <person name="Hourlier T."/>
            <person name="Hulata G."/>
            <person name="Jaffe D.B."/>
            <person name="Lara M."/>
            <person name="Lee A.P."/>
            <person name="MacCallum I."/>
            <person name="Mwaiko S."/>
            <person name="Nikaido M."/>
            <person name="Nishihara H."/>
            <person name="Ozouf-Costaz C."/>
            <person name="Penman D.J."/>
            <person name="Przybylski D."/>
            <person name="Rakotomanga M."/>
            <person name="Renn S.C.P."/>
            <person name="Ribeiro F.J."/>
            <person name="Ron M."/>
            <person name="Salzburger W."/>
            <person name="Sanchez-Pulido L."/>
            <person name="Santos M.E."/>
            <person name="Searle S."/>
            <person name="Sharpe T."/>
            <person name="Swofford R."/>
            <person name="Tan F.J."/>
            <person name="Williams L."/>
            <person name="Young S."/>
            <person name="Yin S."/>
            <person name="Okada N."/>
            <person name="Kocher T.D."/>
            <person name="Miska E.A."/>
            <person name="Lander E.S."/>
            <person name="Venkatesh B."/>
            <person name="Fernald R.D."/>
            <person name="Meyer A."/>
            <person name="Ponting C.P."/>
            <person name="Streelman J.T."/>
            <person name="Lindblad-Toh K."/>
            <person name="Seehausen O."/>
            <person name="Di Palma F."/>
        </authorList>
    </citation>
    <scope>NUCLEOTIDE SEQUENCE</scope>
</reference>
<keyword evidence="11" id="KW-1278">Translocase</keyword>
<dbReference type="GO" id="GO:0012505">
    <property type="term" value="C:endomembrane system"/>
    <property type="evidence" value="ECO:0007669"/>
    <property type="project" value="UniProtKB-SubCell"/>
</dbReference>
<dbReference type="PANTHER" id="PTHR24093">
    <property type="entry name" value="CATION TRANSPORTING ATPASE"/>
    <property type="match status" value="1"/>
</dbReference>
<dbReference type="NCBIfam" id="TIGR01494">
    <property type="entry name" value="ATPase_P-type"/>
    <property type="match status" value="1"/>
</dbReference>
<evidence type="ECO:0000256" key="8">
    <source>
        <dbReference type="ARBA" id="ARBA00022837"/>
    </source>
</evidence>
<evidence type="ECO:0000256" key="13">
    <source>
        <dbReference type="ARBA" id="ARBA00023065"/>
    </source>
</evidence>
<dbReference type="Pfam" id="PF00122">
    <property type="entry name" value="E1-E2_ATPase"/>
    <property type="match status" value="1"/>
</dbReference>
<dbReference type="GO" id="GO:0030165">
    <property type="term" value="F:PDZ domain binding"/>
    <property type="evidence" value="ECO:0007669"/>
    <property type="project" value="TreeGrafter"/>
</dbReference>
<dbReference type="GeneTree" id="ENSGT00940000154527"/>
<reference evidence="17" key="2">
    <citation type="submission" date="2025-08" db="UniProtKB">
        <authorList>
            <consortium name="Ensembl"/>
        </authorList>
    </citation>
    <scope>IDENTIFICATION</scope>
</reference>
<dbReference type="AlphaFoldDB" id="A0A3P9D834"/>
<evidence type="ECO:0000256" key="15">
    <source>
        <dbReference type="SAM" id="MobiDB-lite"/>
    </source>
</evidence>
<dbReference type="SUPFAM" id="SSF81653">
    <property type="entry name" value="Calcium ATPase, transduction domain A"/>
    <property type="match status" value="1"/>
</dbReference>
<dbReference type="InterPro" id="IPR001757">
    <property type="entry name" value="P_typ_ATPase"/>
</dbReference>
<comment type="subcellular location">
    <subcellularLocation>
        <location evidence="1">Endomembrane system</location>
        <topology evidence="1">Multi-pass membrane protein</topology>
    </subcellularLocation>
</comment>
<reference evidence="17" key="3">
    <citation type="submission" date="2025-09" db="UniProtKB">
        <authorList>
            <consortium name="Ensembl"/>
        </authorList>
    </citation>
    <scope>IDENTIFICATION</scope>
</reference>
<sequence length="335" mass="36713">MTNNSFSGSKYVRRGEANHDAEFSCSVQELRSLMELRGEEAVARIQESYSEVNGLCARLRTSPVDGLDGKSEDIDRRKEVFGLNIIPPKKPKTFLQLVWEALQDVTLIILEVAAIISLGLSFYHPPDAERQNCGSAAGGVDDESEAEAGWIEGAAILLSVVCVVLVTAFNDWSKEKQFRGLQNRIEQEQKFTVVRGGQVIQIKVSEIVVGDIAQVKYGDLLPADGVLIQGNDLKIDESSLTGESDHVKKNLDKDPMLLSGTHVMEGSGKMVVTAVGVNSQSGIIFTLLGAGDEGDNEDKKDKKKEEHKRKDSKGKKSKFSRIESYLTCQCGSTYI</sequence>
<evidence type="ECO:0000313" key="17">
    <source>
        <dbReference type="Ensembl" id="ENSMZEP00005030271.1"/>
    </source>
</evidence>
<evidence type="ECO:0000256" key="12">
    <source>
        <dbReference type="ARBA" id="ARBA00022989"/>
    </source>
</evidence>
<organism evidence="17 18">
    <name type="scientific">Maylandia zebra</name>
    <name type="common">zebra mbuna</name>
    <dbReference type="NCBI Taxonomy" id="106582"/>
    <lineage>
        <taxon>Eukaryota</taxon>
        <taxon>Metazoa</taxon>
        <taxon>Chordata</taxon>
        <taxon>Craniata</taxon>
        <taxon>Vertebrata</taxon>
        <taxon>Euteleostomi</taxon>
        <taxon>Actinopterygii</taxon>
        <taxon>Neopterygii</taxon>
        <taxon>Teleostei</taxon>
        <taxon>Neoteleostei</taxon>
        <taxon>Acanthomorphata</taxon>
        <taxon>Ovalentaria</taxon>
        <taxon>Cichlomorphae</taxon>
        <taxon>Cichliformes</taxon>
        <taxon>Cichlidae</taxon>
        <taxon>African cichlids</taxon>
        <taxon>Pseudocrenilabrinae</taxon>
        <taxon>Haplochromini</taxon>
        <taxon>Maylandia</taxon>
        <taxon>Maylandia zebra complex</taxon>
    </lineage>
</organism>
<evidence type="ECO:0000256" key="10">
    <source>
        <dbReference type="ARBA" id="ARBA00022842"/>
    </source>
</evidence>
<evidence type="ECO:0000259" key="16">
    <source>
        <dbReference type="SMART" id="SM00831"/>
    </source>
</evidence>
<evidence type="ECO:0000313" key="18">
    <source>
        <dbReference type="Proteomes" id="UP000265160"/>
    </source>
</evidence>
<evidence type="ECO:0000256" key="7">
    <source>
        <dbReference type="ARBA" id="ARBA00022741"/>
    </source>
</evidence>
<dbReference type="FunFam" id="2.70.150.10:FF:000001">
    <property type="entry name" value="Calcium-transporting ATPase"/>
    <property type="match status" value="1"/>
</dbReference>
<evidence type="ECO:0000256" key="9">
    <source>
        <dbReference type="ARBA" id="ARBA00022840"/>
    </source>
</evidence>
<evidence type="ECO:0000256" key="14">
    <source>
        <dbReference type="ARBA" id="ARBA00023136"/>
    </source>
</evidence>
<feature type="region of interest" description="Disordered" evidence="15">
    <location>
        <begin position="292"/>
        <end position="319"/>
    </location>
</feature>
<evidence type="ECO:0000256" key="6">
    <source>
        <dbReference type="ARBA" id="ARBA00022723"/>
    </source>
</evidence>
<feature type="compositionally biased region" description="Basic residues" evidence="15">
    <location>
        <begin position="305"/>
        <end position="319"/>
    </location>
</feature>
<dbReference type="Pfam" id="PF00690">
    <property type="entry name" value="Cation_ATPase_N"/>
    <property type="match status" value="1"/>
</dbReference>
<accession>A0A3P9D834</accession>
<dbReference type="GO" id="GO:0005524">
    <property type="term" value="F:ATP binding"/>
    <property type="evidence" value="ECO:0007669"/>
    <property type="project" value="UniProtKB-KW"/>
</dbReference>
<dbReference type="InterPro" id="IPR008250">
    <property type="entry name" value="ATPase_P-typ_transduc_dom_A_sf"/>
</dbReference>
<evidence type="ECO:0000256" key="11">
    <source>
        <dbReference type="ARBA" id="ARBA00022967"/>
    </source>
</evidence>
<dbReference type="Proteomes" id="UP000265160">
    <property type="component" value="LG7"/>
</dbReference>
<keyword evidence="5" id="KW-0812">Transmembrane</keyword>
<keyword evidence="18" id="KW-1185">Reference proteome</keyword>
<dbReference type="GO" id="GO:0051480">
    <property type="term" value="P:regulation of cytosolic calcium ion concentration"/>
    <property type="evidence" value="ECO:0007669"/>
    <property type="project" value="TreeGrafter"/>
</dbReference>
<dbReference type="Gene3D" id="1.20.1110.10">
    <property type="entry name" value="Calcium-transporting ATPase, transmembrane domain"/>
    <property type="match status" value="1"/>
</dbReference>
<dbReference type="EC" id="7.2.2.10" evidence="2"/>
<feature type="domain" description="Cation-transporting P-type ATPase N-terminal" evidence="16">
    <location>
        <begin position="46"/>
        <end position="122"/>
    </location>
</feature>